<evidence type="ECO:0000313" key="2">
    <source>
        <dbReference type="Proteomes" id="UP000765802"/>
    </source>
</evidence>
<dbReference type="InterPro" id="IPR036514">
    <property type="entry name" value="SGNH_hydro_sf"/>
</dbReference>
<comment type="caution">
    <text evidence="1">The sequence shown here is derived from an EMBL/GenBank/DDBJ whole genome shotgun (WGS) entry which is preliminary data.</text>
</comment>
<dbReference type="RefSeq" id="WP_187255276.1">
    <property type="nucleotide sequence ID" value="NZ_JBHULF010000006.1"/>
</dbReference>
<proteinExistence type="predicted"/>
<name>A0ABR7M4K9_9BACT</name>
<sequence>MEKQDIFRFVKRTLLFFLAVFLVDFAVGQVMRYFYFRQDSGSLYRTTYALDSTTAQVLVLGSSRASRHYNPDVMQVAMNRTVYNAGQKGNHIFYHYGILKGVLRRYKPQVVVLDILYDEFKPVQDSYDRLSVFLPYHDTHPELEELINLRSPFEPVKLVSKVYPYNSLILPVLNGNLGFDKVREPEIKGYLPIDAVMTDSVKKRSERIEYGLDSLKLQTFEEIMSTCKKEGINLYVVFSPAYLENIGNNYSVSIARKIASEQGVPFLDFSGTEPFVSDNKLYSDNVHLNAKGADIFSRQVADSIANRLKNQN</sequence>
<dbReference type="SUPFAM" id="SSF52266">
    <property type="entry name" value="SGNH hydrolase"/>
    <property type="match status" value="1"/>
</dbReference>
<dbReference type="Gene3D" id="3.40.50.1110">
    <property type="entry name" value="SGNH hydrolase"/>
    <property type="match status" value="1"/>
</dbReference>
<accession>A0ABR7M4K9</accession>
<dbReference type="Proteomes" id="UP000765802">
    <property type="component" value="Unassembled WGS sequence"/>
</dbReference>
<evidence type="ECO:0008006" key="3">
    <source>
        <dbReference type="Google" id="ProtNLM"/>
    </source>
</evidence>
<protein>
    <recommendedName>
        <fullName evidence="3">SGNH hydrolase-type esterase domain-containing protein</fullName>
    </recommendedName>
</protein>
<dbReference type="EMBL" id="MBUA01000001">
    <property type="protein sequence ID" value="MBC6489943.1"/>
    <property type="molecule type" value="Genomic_DNA"/>
</dbReference>
<evidence type="ECO:0000313" key="1">
    <source>
        <dbReference type="EMBL" id="MBC6489943.1"/>
    </source>
</evidence>
<reference evidence="1 2" key="1">
    <citation type="submission" date="2016-07" db="EMBL/GenBank/DDBJ databases">
        <title>Genome analysis of Flavihumibacter stibioxidans YS-17.</title>
        <authorList>
            <person name="Shi K."/>
            <person name="Han Y."/>
            <person name="Wang G."/>
        </authorList>
    </citation>
    <scope>NUCLEOTIDE SEQUENCE [LARGE SCALE GENOMIC DNA]</scope>
    <source>
        <strain evidence="1 2">YS-17</strain>
    </source>
</reference>
<keyword evidence="2" id="KW-1185">Reference proteome</keyword>
<organism evidence="1 2">
    <name type="scientific">Flavihumibacter stibioxidans</name>
    <dbReference type="NCBI Taxonomy" id="1834163"/>
    <lineage>
        <taxon>Bacteria</taxon>
        <taxon>Pseudomonadati</taxon>
        <taxon>Bacteroidota</taxon>
        <taxon>Chitinophagia</taxon>
        <taxon>Chitinophagales</taxon>
        <taxon>Chitinophagaceae</taxon>
        <taxon>Flavihumibacter</taxon>
    </lineage>
</organism>
<gene>
    <name evidence="1" type="ORF">BC349_03115</name>
</gene>